<dbReference type="RefSeq" id="WP_184628793.1">
    <property type="nucleotide sequence ID" value="NZ_JACHCC010000014.1"/>
</dbReference>
<dbReference type="InterPro" id="IPR036102">
    <property type="entry name" value="OsmC/Ohrsf"/>
</dbReference>
<evidence type="ECO:0000313" key="1">
    <source>
        <dbReference type="EMBL" id="MBB6502544.1"/>
    </source>
</evidence>
<dbReference type="PANTHER" id="PTHR42830:SF2">
    <property type="entry name" value="OSMC_OHR FAMILY PROTEIN"/>
    <property type="match status" value="1"/>
</dbReference>
<dbReference type="InterPro" id="IPR052707">
    <property type="entry name" value="OsmC_Ohr_Peroxiredoxin"/>
</dbReference>
<dbReference type="PANTHER" id="PTHR42830">
    <property type="entry name" value="OSMOTICALLY INDUCIBLE FAMILY PROTEIN"/>
    <property type="match status" value="1"/>
</dbReference>
<reference evidence="1 2" key="1">
    <citation type="submission" date="2020-08" db="EMBL/GenBank/DDBJ databases">
        <title>Genomic Encyclopedia of Type Strains, Phase IV (KMG-V): Genome sequencing to study the core and pangenomes of soil and plant-associated prokaryotes.</title>
        <authorList>
            <person name="Whitman W."/>
        </authorList>
    </citation>
    <scope>NUCLEOTIDE SEQUENCE [LARGE SCALE GENOMIC DNA]</scope>
    <source>
        <strain evidence="1 2">M2T3</strain>
    </source>
</reference>
<protein>
    <submittedName>
        <fullName evidence="1">Organic hydroperoxide reductase OsmC/OhrA</fullName>
    </submittedName>
</protein>
<proteinExistence type="predicted"/>
<gene>
    <name evidence="1" type="ORF">HDF25_004727</name>
</gene>
<dbReference type="EMBL" id="JACHCC010000014">
    <property type="protein sequence ID" value="MBB6502544.1"/>
    <property type="molecule type" value="Genomic_DNA"/>
</dbReference>
<dbReference type="SUPFAM" id="SSF82784">
    <property type="entry name" value="OsmC-like"/>
    <property type="match status" value="1"/>
</dbReference>
<sequence>MKQHQYLTTIEWTGNTGHGTTSYKGYSRDHMISVEHKQIHIPASSDPSFLGDPTRYNPEELFLSSLSSCHMLWYLHLCTVNGVIVTGYTDQAEGTMEEDESGSGRFTAVVLNPLVTVLREEMIAKANELHTQANQMCFIANSCNFPVSHRPLAKSV</sequence>
<dbReference type="Gene3D" id="3.30.300.20">
    <property type="match status" value="1"/>
</dbReference>
<organism evidence="1 2">
    <name type="scientific">Pedobacter cryoconitis</name>
    <dbReference type="NCBI Taxonomy" id="188932"/>
    <lineage>
        <taxon>Bacteria</taxon>
        <taxon>Pseudomonadati</taxon>
        <taxon>Bacteroidota</taxon>
        <taxon>Sphingobacteriia</taxon>
        <taxon>Sphingobacteriales</taxon>
        <taxon>Sphingobacteriaceae</taxon>
        <taxon>Pedobacter</taxon>
    </lineage>
</organism>
<dbReference type="InterPro" id="IPR015946">
    <property type="entry name" value="KH_dom-like_a/b"/>
</dbReference>
<accession>A0A7X0J7I9</accession>
<dbReference type="AlphaFoldDB" id="A0A7X0J7I9"/>
<name>A0A7X0J7I9_9SPHI</name>
<dbReference type="InterPro" id="IPR003718">
    <property type="entry name" value="OsmC/Ohr_fam"/>
</dbReference>
<dbReference type="Pfam" id="PF02566">
    <property type="entry name" value="OsmC"/>
    <property type="match status" value="1"/>
</dbReference>
<evidence type="ECO:0000313" key="2">
    <source>
        <dbReference type="Proteomes" id="UP000521017"/>
    </source>
</evidence>
<dbReference type="Proteomes" id="UP000521017">
    <property type="component" value="Unassembled WGS sequence"/>
</dbReference>
<comment type="caution">
    <text evidence="1">The sequence shown here is derived from an EMBL/GenBank/DDBJ whole genome shotgun (WGS) entry which is preliminary data.</text>
</comment>